<dbReference type="PANTHER" id="PTHR37560:SF1">
    <property type="entry name" value="UPF0210 PROTEIN MJ1665"/>
    <property type="match status" value="1"/>
</dbReference>
<dbReference type="InterPro" id="IPR007841">
    <property type="entry name" value="UPF0210"/>
</dbReference>
<sequence length="456" mass="48130">MEISSEEILETIKMVQMQNLDIRAVTMSINLLDCSHPNLKILKSKIRKKITDHGKNLVKVCQELESIYGIPIVNERIAVTPISLIGTNCNIKDYISIAKTLDETAKDIGVDFIGGFSALVEKGFSKSDFKLLNSIPEALASTDFVCSAINVATTKVGINMDAAVKMGKIIKETAKLTSKNDGIGCAKLATFANLPPDVPFMPGAIHGQGQPECVINIGVSGPGVIKSVLEKMENANLNEISEAIKKTSFKITRMGELIGKEVAKKLKVEFGSVDLSLAPTTNVGDSIAQILELIGLEVCGTHGTTAALALLTDAVKKGGAMASSSVGGFSGAFIPVCEDKGMIEAVRKKAITLDKLEAMTSVCAVGLDMVVVPGNTPAETISAIIADEMAIGVVNNKTTGVRIIPAPGKKAGDKVKFSGHQGLLGEGIVMPVNKYNSKKFIQRGGKIPAPLRSLGN</sequence>
<dbReference type="EMBL" id="PETL01000227">
    <property type="protein sequence ID" value="PIV63938.1"/>
    <property type="molecule type" value="Genomic_DNA"/>
</dbReference>
<comment type="subunit">
    <text evidence="1">Homodimer.</text>
</comment>
<dbReference type="PANTHER" id="PTHR37560">
    <property type="entry name" value="UPF0210 PROTEIN SPR0218"/>
    <property type="match status" value="1"/>
</dbReference>
<name>A0A2M7E8B6_9BACT</name>
<dbReference type="SUPFAM" id="SSF51998">
    <property type="entry name" value="PFL-like glycyl radical enzymes"/>
    <property type="match status" value="1"/>
</dbReference>
<dbReference type="AlphaFoldDB" id="A0A2M7E8B6"/>
<dbReference type="CDD" id="cd08025">
    <property type="entry name" value="RNR_PFL_like_DUF711"/>
    <property type="match status" value="1"/>
</dbReference>
<accession>A0A2M7E8B6</accession>
<dbReference type="HAMAP" id="MF_01221">
    <property type="entry name" value="UPF0210"/>
    <property type="match status" value="1"/>
</dbReference>
<reference evidence="3" key="1">
    <citation type="submission" date="2017-09" db="EMBL/GenBank/DDBJ databases">
        <title>Depth-based differentiation of microbial function through sediment-hosted aquifers and enrichment of novel symbionts in the deep terrestrial subsurface.</title>
        <authorList>
            <person name="Probst A.J."/>
            <person name="Ladd B."/>
            <person name="Jarett J.K."/>
            <person name="Geller-Mcgrath D.E."/>
            <person name="Sieber C.M.K."/>
            <person name="Emerson J.B."/>
            <person name="Anantharaman K."/>
            <person name="Thomas B.C."/>
            <person name="Malmstrom R."/>
            <person name="Stieglmeier M."/>
            <person name="Klingl A."/>
            <person name="Woyke T."/>
            <person name="Ryan C.M."/>
            <person name="Banfield J.F."/>
        </authorList>
    </citation>
    <scope>NUCLEOTIDE SEQUENCE [LARGE SCALE GENOMIC DNA]</scope>
</reference>
<evidence type="ECO:0000256" key="1">
    <source>
        <dbReference type="HAMAP-Rule" id="MF_01221"/>
    </source>
</evidence>
<dbReference type="NCBIfam" id="NF003700">
    <property type="entry name" value="PRK05313.1"/>
    <property type="match status" value="1"/>
</dbReference>
<proteinExistence type="inferred from homology"/>
<dbReference type="Gene3D" id="3.20.70.20">
    <property type="match status" value="1"/>
</dbReference>
<comment type="similarity">
    <text evidence="1">Belongs to the UPF0210 family.</text>
</comment>
<comment type="caution">
    <text evidence="2">The sequence shown here is derived from an EMBL/GenBank/DDBJ whole genome shotgun (WGS) entry which is preliminary data.</text>
</comment>
<organism evidence="2 3">
    <name type="scientific">bacterium (Candidatus Ratteibacteria) CG01_land_8_20_14_3_00_40_19</name>
    <dbReference type="NCBI Taxonomy" id="2014290"/>
    <lineage>
        <taxon>Bacteria</taxon>
        <taxon>Candidatus Ratteibacteria</taxon>
    </lineage>
</organism>
<dbReference type="Proteomes" id="UP000228886">
    <property type="component" value="Unassembled WGS sequence"/>
</dbReference>
<dbReference type="Pfam" id="PF05167">
    <property type="entry name" value="DUF711"/>
    <property type="match status" value="1"/>
</dbReference>
<evidence type="ECO:0000313" key="2">
    <source>
        <dbReference type="EMBL" id="PIV63938.1"/>
    </source>
</evidence>
<evidence type="ECO:0000313" key="3">
    <source>
        <dbReference type="Proteomes" id="UP000228886"/>
    </source>
</evidence>
<gene>
    <name evidence="2" type="ORF">COS11_04780</name>
</gene>
<protein>
    <recommendedName>
        <fullName evidence="1">UPF0210 protein COS11_04780</fullName>
    </recommendedName>
</protein>